<proteinExistence type="predicted"/>
<name>A0A1R1F3J2_9BACL</name>
<dbReference type="STRING" id="297318.BK138_09040"/>
<organism evidence="1 2">
    <name type="scientific">Paenibacillus rhizosphaerae</name>
    <dbReference type="NCBI Taxonomy" id="297318"/>
    <lineage>
        <taxon>Bacteria</taxon>
        <taxon>Bacillati</taxon>
        <taxon>Bacillota</taxon>
        <taxon>Bacilli</taxon>
        <taxon>Bacillales</taxon>
        <taxon>Paenibacillaceae</taxon>
        <taxon>Paenibacillus</taxon>
    </lineage>
</organism>
<accession>A0A1R1F3J2</accession>
<sequence length="68" mass="7623">MLLQCCFVLAAPVRFLTHYIEKTACGRAIIPTFFPPKNQKSRTPKAHASHCIPSLSVQLFPVTAFQLH</sequence>
<dbReference type="EMBL" id="MRTP01000001">
    <property type="protein sequence ID" value="OMF58637.1"/>
    <property type="molecule type" value="Genomic_DNA"/>
</dbReference>
<dbReference type="AlphaFoldDB" id="A0A1R1F3J2"/>
<evidence type="ECO:0000313" key="2">
    <source>
        <dbReference type="Proteomes" id="UP000187172"/>
    </source>
</evidence>
<reference evidence="1 2" key="1">
    <citation type="submission" date="2016-11" db="EMBL/GenBank/DDBJ databases">
        <title>Paenibacillus species isolates.</title>
        <authorList>
            <person name="Beno S.M."/>
        </authorList>
    </citation>
    <scope>NUCLEOTIDE SEQUENCE [LARGE SCALE GENOMIC DNA]</scope>
    <source>
        <strain evidence="1 2">FSL R5-0378</strain>
    </source>
</reference>
<keyword evidence="2" id="KW-1185">Reference proteome</keyword>
<comment type="caution">
    <text evidence="1">The sequence shown here is derived from an EMBL/GenBank/DDBJ whole genome shotgun (WGS) entry which is preliminary data.</text>
</comment>
<dbReference type="Proteomes" id="UP000187172">
    <property type="component" value="Unassembled WGS sequence"/>
</dbReference>
<evidence type="ECO:0000313" key="1">
    <source>
        <dbReference type="EMBL" id="OMF58637.1"/>
    </source>
</evidence>
<gene>
    <name evidence="1" type="ORF">BK138_09040</name>
</gene>
<protein>
    <submittedName>
        <fullName evidence="1">Uncharacterized protein</fullName>
    </submittedName>
</protein>